<dbReference type="Proteomes" id="UP000886070">
    <property type="component" value="Unassembled WGS sequence"/>
</dbReference>
<comment type="catalytic activity">
    <reaction evidence="12">
        <text>a 2'-deoxyribonucleoside 5'-diphosphate + ATP = a 2'-deoxyribonucleoside 5'-triphosphate + ADP</text>
        <dbReference type="Rhea" id="RHEA:44640"/>
        <dbReference type="ChEBI" id="CHEBI:30616"/>
        <dbReference type="ChEBI" id="CHEBI:61560"/>
        <dbReference type="ChEBI" id="CHEBI:73316"/>
        <dbReference type="ChEBI" id="CHEBI:456216"/>
        <dbReference type="EC" id="2.7.4.6"/>
    </reaction>
</comment>
<dbReference type="SUPFAM" id="SSF54919">
    <property type="entry name" value="Nucleoside diphosphate kinase, NDK"/>
    <property type="match status" value="1"/>
</dbReference>
<gene>
    <name evidence="12" type="primary">ndk</name>
    <name evidence="16" type="ORF">ENL39_02755</name>
</gene>
<dbReference type="PROSITE" id="PS51374">
    <property type="entry name" value="NDPK_LIKE"/>
    <property type="match status" value="1"/>
</dbReference>
<comment type="cofactor">
    <cofactor evidence="1 12">
        <name>Mg(2+)</name>
        <dbReference type="ChEBI" id="CHEBI:18420"/>
    </cofactor>
</comment>
<evidence type="ECO:0000256" key="11">
    <source>
        <dbReference type="ARBA" id="ARBA00023080"/>
    </source>
</evidence>
<dbReference type="GO" id="GO:0006228">
    <property type="term" value="P:UTP biosynthetic process"/>
    <property type="evidence" value="ECO:0007669"/>
    <property type="project" value="UniProtKB-UniRule"/>
</dbReference>
<dbReference type="FunFam" id="3.30.70.141:FF:000003">
    <property type="entry name" value="Nucleoside diphosphate kinase"/>
    <property type="match status" value="1"/>
</dbReference>
<dbReference type="EMBL" id="DRTT01000084">
    <property type="protein sequence ID" value="HHF98389.1"/>
    <property type="molecule type" value="Genomic_DNA"/>
</dbReference>
<keyword evidence="9 12" id="KW-0067">ATP-binding</keyword>
<feature type="binding site" evidence="12">
    <location>
        <position position="58"/>
    </location>
    <ligand>
        <name>ATP</name>
        <dbReference type="ChEBI" id="CHEBI:30616"/>
    </ligand>
</feature>
<evidence type="ECO:0000256" key="1">
    <source>
        <dbReference type="ARBA" id="ARBA00001946"/>
    </source>
</evidence>
<dbReference type="EC" id="2.7.4.6" evidence="3 12"/>
<feature type="binding site" evidence="12">
    <location>
        <position position="86"/>
    </location>
    <ligand>
        <name>ATP</name>
        <dbReference type="ChEBI" id="CHEBI:30616"/>
    </ligand>
</feature>
<dbReference type="GO" id="GO:0046872">
    <property type="term" value="F:metal ion binding"/>
    <property type="evidence" value="ECO:0007669"/>
    <property type="project" value="UniProtKB-KW"/>
</dbReference>
<comment type="caution">
    <text evidence="16">The sequence shown here is derived from an EMBL/GenBank/DDBJ whole genome shotgun (WGS) entry which is preliminary data.</text>
</comment>
<comment type="subunit">
    <text evidence="12">Homotetramer.</text>
</comment>
<keyword evidence="8 12" id="KW-0418">Kinase</keyword>
<keyword evidence="11 12" id="KW-0546">Nucleotide metabolism</keyword>
<dbReference type="NCBIfam" id="NF001908">
    <property type="entry name" value="PRK00668.1"/>
    <property type="match status" value="1"/>
</dbReference>
<comment type="function">
    <text evidence="12">Major role in the synthesis of nucleoside triphosphates other than ATP. The ATP gamma phosphate is transferred to the NDP beta phosphate via a ping-pong mechanism, using a phosphorylated active-site intermediate.</text>
</comment>
<evidence type="ECO:0000256" key="4">
    <source>
        <dbReference type="ARBA" id="ARBA00017632"/>
    </source>
</evidence>
<keyword evidence="12" id="KW-0597">Phosphoprotein</keyword>
<feature type="domain" description="Nucleoside diphosphate kinase-like" evidence="15">
    <location>
        <begin position="2"/>
        <end position="139"/>
    </location>
</feature>
<dbReference type="CDD" id="cd04413">
    <property type="entry name" value="NDPk_I"/>
    <property type="match status" value="1"/>
</dbReference>
<feature type="binding site" evidence="12">
    <location>
        <position position="113"/>
    </location>
    <ligand>
        <name>ATP</name>
        <dbReference type="ChEBI" id="CHEBI:30616"/>
    </ligand>
</feature>
<sequence>MRERTLVLIKPDGVCKRLIGEIIKRIEENGFKIVGLKMVRPRRQEIEKFYEPHKDKPFFPGLVDFMLTAPCVAMVVEGKNVVKKIRELIGERVPSEAKKGSIRGDFGSDGRRNVIHGSDSSSSAEREINCFFSNEEIFSYEEEDWLNSEPG</sequence>
<evidence type="ECO:0000256" key="10">
    <source>
        <dbReference type="ARBA" id="ARBA00022842"/>
    </source>
</evidence>
<keyword evidence="10 12" id="KW-0460">Magnesium</keyword>
<keyword evidence="12" id="KW-0963">Cytoplasm</keyword>
<dbReference type="GO" id="GO:0006183">
    <property type="term" value="P:GTP biosynthetic process"/>
    <property type="evidence" value="ECO:0007669"/>
    <property type="project" value="UniProtKB-UniRule"/>
</dbReference>
<evidence type="ECO:0000256" key="12">
    <source>
        <dbReference type="HAMAP-Rule" id="MF_00451"/>
    </source>
</evidence>
<dbReference type="HAMAP" id="MF_00451">
    <property type="entry name" value="NDP_kinase"/>
    <property type="match status" value="1"/>
</dbReference>
<comment type="catalytic activity">
    <reaction evidence="12">
        <text>a ribonucleoside 5'-diphosphate + ATP = a ribonucleoside 5'-triphosphate + ADP</text>
        <dbReference type="Rhea" id="RHEA:18113"/>
        <dbReference type="ChEBI" id="CHEBI:30616"/>
        <dbReference type="ChEBI" id="CHEBI:57930"/>
        <dbReference type="ChEBI" id="CHEBI:61557"/>
        <dbReference type="ChEBI" id="CHEBI:456216"/>
        <dbReference type="EC" id="2.7.4.6"/>
    </reaction>
</comment>
<keyword evidence="6 12" id="KW-0479">Metal-binding</keyword>
<evidence type="ECO:0000256" key="3">
    <source>
        <dbReference type="ARBA" id="ARBA00012966"/>
    </source>
</evidence>
<dbReference type="AlphaFoldDB" id="A0A7V5HYV4"/>
<dbReference type="GO" id="GO:0005737">
    <property type="term" value="C:cytoplasm"/>
    <property type="evidence" value="ECO:0007669"/>
    <property type="project" value="UniProtKB-SubCell"/>
</dbReference>
<dbReference type="GO" id="GO:0005524">
    <property type="term" value="F:ATP binding"/>
    <property type="evidence" value="ECO:0007669"/>
    <property type="project" value="UniProtKB-UniRule"/>
</dbReference>
<comment type="caution">
    <text evidence="12 13">Lacks conserved residue(s) required for the propagation of feature annotation.</text>
</comment>
<evidence type="ECO:0000256" key="2">
    <source>
        <dbReference type="ARBA" id="ARBA00008142"/>
    </source>
</evidence>
<organism evidence="16">
    <name type="scientific">Aerophobetes bacterium</name>
    <dbReference type="NCBI Taxonomy" id="2030807"/>
    <lineage>
        <taxon>Bacteria</taxon>
        <taxon>Candidatus Aerophobota</taxon>
    </lineage>
</organism>
<reference evidence="16" key="1">
    <citation type="journal article" date="2020" name="mSystems">
        <title>Genome- and Community-Level Interaction Insights into Carbon Utilization and Element Cycling Functions of Hydrothermarchaeota in Hydrothermal Sediment.</title>
        <authorList>
            <person name="Zhou Z."/>
            <person name="Liu Y."/>
            <person name="Xu W."/>
            <person name="Pan J."/>
            <person name="Luo Z.H."/>
            <person name="Li M."/>
        </authorList>
    </citation>
    <scope>NUCLEOTIDE SEQUENCE [LARGE SCALE GENOMIC DNA]</scope>
    <source>
        <strain evidence="16">HyVt-92</strain>
    </source>
</reference>
<comment type="subcellular location">
    <subcellularLocation>
        <location evidence="12">Cytoplasm</location>
    </subcellularLocation>
</comment>
<accession>A0A7V5HYV4</accession>
<proteinExistence type="inferred from homology"/>
<evidence type="ECO:0000256" key="7">
    <source>
        <dbReference type="ARBA" id="ARBA00022741"/>
    </source>
</evidence>
<dbReference type="GO" id="GO:0006241">
    <property type="term" value="P:CTP biosynthetic process"/>
    <property type="evidence" value="ECO:0007669"/>
    <property type="project" value="UniProtKB-UniRule"/>
</dbReference>
<dbReference type="Pfam" id="PF00334">
    <property type="entry name" value="NDK"/>
    <property type="match status" value="1"/>
</dbReference>
<comment type="similarity">
    <text evidence="2 12 13 14">Belongs to the NDK family.</text>
</comment>
<dbReference type="InterPro" id="IPR036850">
    <property type="entry name" value="NDK-like_dom_sf"/>
</dbReference>
<evidence type="ECO:0000313" key="16">
    <source>
        <dbReference type="EMBL" id="HHF98389.1"/>
    </source>
</evidence>
<evidence type="ECO:0000256" key="5">
    <source>
        <dbReference type="ARBA" id="ARBA00022679"/>
    </source>
</evidence>
<keyword evidence="7 12" id="KW-0547">Nucleotide-binding</keyword>
<dbReference type="GO" id="GO:0004550">
    <property type="term" value="F:nucleoside diphosphate kinase activity"/>
    <property type="evidence" value="ECO:0007669"/>
    <property type="project" value="UniProtKB-UniRule"/>
</dbReference>
<dbReference type="PRINTS" id="PR01243">
    <property type="entry name" value="NUCDPKINASE"/>
</dbReference>
<feature type="binding site" evidence="12">
    <location>
        <position position="103"/>
    </location>
    <ligand>
        <name>ATP</name>
        <dbReference type="ChEBI" id="CHEBI:30616"/>
    </ligand>
</feature>
<dbReference type="PANTHER" id="PTHR11349">
    <property type="entry name" value="NUCLEOSIDE DIPHOSPHATE KINASE"/>
    <property type="match status" value="1"/>
</dbReference>
<dbReference type="InterPro" id="IPR034907">
    <property type="entry name" value="NDK-like_dom"/>
</dbReference>
<dbReference type="InterPro" id="IPR001564">
    <property type="entry name" value="Nucleoside_diP_kinase"/>
</dbReference>
<dbReference type="Gene3D" id="3.30.70.141">
    <property type="entry name" value="Nucleoside diphosphate kinase-like domain"/>
    <property type="match status" value="1"/>
</dbReference>
<evidence type="ECO:0000259" key="15">
    <source>
        <dbReference type="SMART" id="SM00562"/>
    </source>
</evidence>
<evidence type="ECO:0000256" key="13">
    <source>
        <dbReference type="PROSITE-ProRule" id="PRU00706"/>
    </source>
</evidence>
<feature type="active site" description="Pros-phosphohistidine intermediate" evidence="12">
    <location>
        <position position="116"/>
    </location>
</feature>
<evidence type="ECO:0000256" key="14">
    <source>
        <dbReference type="RuleBase" id="RU004011"/>
    </source>
</evidence>
<name>A0A7V5HYV4_UNCAE</name>
<dbReference type="SMART" id="SM00562">
    <property type="entry name" value="NDK"/>
    <property type="match status" value="1"/>
</dbReference>
<keyword evidence="5 12" id="KW-0808">Transferase</keyword>
<feature type="binding site" evidence="12">
    <location>
        <position position="10"/>
    </location>
    <ligand>
        <name>ATP</name>
        <dbReference type="ChEBI" id="CHEBI:30616"/>
    </ligand>
</feature>
<evidence type="ECO:0000256" key="8">
    <source>
        <dbReference type="ARBA" id="ARBA00022777"/>
    </source>
</evidence>
<evidence type="ECO:0000256" key="9">
    <source>
        <dbReference type="ARBA" id="ARBA00022840"/>
    </source>
</evidence>
<protein>
    <recommendedName>
        <fullName evidence="4 12">Nucleoside diphosphate kinase</fullName>
        <shortName evidence="12">NDK</shortName>
        <shortName evidence="12">NDP kinase</shortName>
        <ecNumber evidence="3 12">2.7.4.6</ecNumber>
    </recommendedName>
    <alternativeName>
        <fullName evidence="12">Nucleoside-2-P kinase</fullName>
    </alternativeName>
</protein>
<evidence type="ECO:0000256" key="6">
    <source>
        <dbReference type="ARBA" id="ARBA00022723"/>
    </source>
</evidence>